<gene>
    <name evidence="6" type="primary">rpl3</name>
    <name evidence="8" type="ORF">BTN85_1390</name>
</gene>
<dbReference type="Proteomes" id="UP000185744">
    <property type="component" value="Unassembled WGS sequence"/>
</dbReference>
<dbReference type="EMBL" id="MSDW01000001">
    <property type="protein sequence ID" value="OKY78886.1"/>
    <property type="molecule type" value="Genomic_DNA"/>
</dbReference>
<comment type="function">
    <text evidence="6">One of the primary rRNA binding proteins, it binds directly near the 3'-end of the 23S rRNA, where it nucleates assembly of the 50S subunit.</text>
</comment>
<dbReference type="Gene3D" id="4.10.960.10">
    <property type="entry name" value="Ribosomal protein L3, domain 3"/>
    <property type="match status" value="1"/>
</dbReference>
<comment type="similarity">
    <text evidence="1 6">Belongs to the universal ribosomal protein uL3 family.</text>
</comment>
<dbReference type="Gene3D" id="2.40.30.10">
    <property type="entry name" value="Translation factors"/>
    <property type="match status" value="1"/>
</dbReference>
<accession>A0A1Q6DX00</accession>
<evidence type="ECO:0000313" key="9">
    <source>
        <dbReference type="Proteomes" id="UP000185744"/>
    </source>
</evidence>
<comment type="subunit">
    <text evidence="6">Part of the 50S ribosomal subunit. Forms a cluster with proteins L14 and L24e.</text>
</comment>
<dbReference type="InterPro" id="IPR044892">
    <property type="entry name" value="Ribosomal_L3_dom_3_arc_sf"/>
</dbReference>
<dbReference type="PANTHER" id="PTHR11363:SF5">
    <property type="entry name" value="LARGE RIBOSOMAL SUBUNIT PROTEIN UL3"/>
    <property type="match status" value="1"/>
</dbReference>
<dbReference type="SUPFAM" id="SSF50447">
    <property type="entry name" value="Translation proteins"/>
    <property type="match status" value="1"/>
</dbReference>
<keyword evidence="2 6" id="KW-0699">rRNA-binding</keyword>
<sequence length="317" mass="35463">MVDKNRPRKGSLAFSPRKRAESEIPRIRSYPDKDTAKLLGFLGYKAGMTDIVVVDDKPNSVTEGSEITVPVTVIEVPRISIIGIRGYKETPYGLRPFTETDGSKDKLEEFKEMVEKEKLDEIRLKIKTSPNRVSSIPKKESEITEMPIGGELKDQLDLAEELLGEKVGLNEVYDEGEFVDVSAVTKGKGTEGPVKRWGVKIQDRKAQRKGKGRHIGNLGPWHPTHVRWQVPQMGQTGYHQRTELNKRIMKIGSDPSEVNPEGGFLKYGEVSNNYALLKGSVPGPSKRLVRMRDAIRPKGIEGKPEIKYISTESKQGV</sequence>
<proteinExistence type="inferred from homology"/>
<evidence type="ECO:0000256" key="4">
    <source>
        <dbReference type="ARBA" id="ARBA00022980"/>
    </source>
</evidence>
<organism evidence="8 9">
    <name type="scientific">Methanohalarchaeum thermophilum</name>
    <dbReference type="NCBI Taxonomy" id="1903181"/>
    <lineage>
        <taxon>Archaea</taxon>
        <taxon>Methanobacteriati</taxon>
        <taxon>Methanobacteriota</taxon>
        <taxon>Methanonatronarchaeia</taxon>
        <taxon>Methanonatronarchaeales</taxon>
        <taxon>Methanonatronarchaeaceae</taxon>
        <taxon>Candidatus Methanohalarchaeum</taxon>
    </lineage>
</organism>
<name>A0A1Q6DX00_METT1</name>
<dbReference type="AlphaFoldDB" id="A0A1Q6DX00"/>
<feature type="region of interest" description="Disordered" evidence="7">
    <location>
        <begin position="1"/>
        <end position="24"/>
    </location>
</feature>
<keyword evidence="9" id="KW-1185">Reference proteome</keyword>
<dbReference type="InParanoid" id="A0A1Q6DX00"/>
<dbReference type="Gene3D" id="3.30.1430.10">
    <property type="match status" value="1"/>
</dbReference>
<dbReference type="InterPro" id="IPR045077">
    <property type="entry name" value="L3_arc_euk"/>
</dbReference>
<evidence type="ECO:0000256" key="2">
    <source>
        <dbReference type="ARBA" id="ARBA00022730"/>
    </source>
</evidence>
<dbReference type="InterPro" id="IPR019928">
    <property type="entry name" value="Ribosomal_uL3_arc"/>
</dbReference>
<dbReference type="FunCoup" id="A0A1Q6DX00">
    <property type="interactions" value="123"/>
</dbReference>
<reference evidence="8" key="1">
    <citation type="submission" date="2016-12" db="EMBL/GenBank/DDBJ databases">
        <title>Discovery of methanogenic haloarchaea.</title>
        <authorList>
            <person name="Sorokin D.Y."/>
            <person name="Makarova K.S."/>
            <person name="Abbas B."/>
            <person name="Ferrer M."/>
            <person name="Golyshin P.N."/>
        </authorList>
    </citation>
    <scope>NUCLEOTIDE SEQUENCE [LARGE SCALE GENOMIC DNA]</scope>
    <source>
        <strain evidence="8">HMET1</strain>
    </source>
</reference>
<dbReference type="InterPro" id="IPR009000">
    <property type="entry name" value="Transl_B-barrel_sf"/>
</dbReference>
<dbReference type="GO" id="GO:0006412">
    <property type="term" value="P:translation"/>
    <property type="evidence" value="ECO:0007669"/>
    <property type="project" value="UniProtKB-UniRule"/>
</dbReference>
<dbReference type="GO" id="GO:0003735">
    <property type="term" value="F:structural constituent of ribosome"/>
    <property type="evidence" value="ECO:0007669"/>
    <property type="project" value="InterPro"/>
</dbReference>
<dbReference type="GO" id="GO:0019843">
    <property type="term" value="F:rRNA binding"/>
    <property type="evidence" value="ECO:0007669"/>
    <property type="project" value="UniProtKB-UniRule"/>
</dbReference>
<dbReference type="InterPro" id="IPR000597">
    <property type="entry name" value="Ribosomal_uL3"/>
</dbReference>
<keyword evidence="5 6" id="KW-0687">Ribonucleoprotein</keyword>
<protein>
    <recommendedName>
        <fullName evidence="6">Large ribosomal subunit protein uL3</fullName>
    </recommendedName>
</protein>
<dbReference type="PANTHER" id="PTHR11363">
    <property type="entry name" value="60S RIBOSOMAL PROTEIN L3-RELATED"/>
    <property type="match status" value="1"/>
</dbReference>
<evidence type="ECO:0000256" key="5">
    <source>
        <dbReference type="ARBA" id="ARBA00023274"/>
    </source>
</evidence>
<evidence type="ECO:0000256" key="1">
    <source>
        <dbReference type="ARBA" id="ARBA00006540"/>
    </source>
</evidence>
<dbReference type="HAMAP" id="MF_01325_A">
    <property type="entry name" value="Ribosomal_uL3_A"/>
    <property type="match status" value="1"/>
</dbReference>
<evidence type="ECO:0000256" key="7">
    <source>
        <dbReference type="SAM" id="MobiDB-lite"/>
    </source>
</evidence>
<keyword evidence="3 6" id="KW-0694">RNA-binding</keyword>
<dbReference type="Pfam" id="PF00297">
    <property type="entry name" value="Ribosomal_L3"/>
    <property type="match status" value="2"/>
</dbReference>
<keyword evidence="4 6" id="KW-0689">Ribosomal protein</keyword>
<evidence type="ECO:0000256" key="6">
    <source>
        <dbReference type="HAMAP-Rule" id="MF_01325"/>
    </source>
</evidence>
<dbReference type="STRING" id="1903181.BTN85_1390"/>
<dbReference type="GO" id="GO:0022625">
    <property type="term" value="C:cytosolic large ribosomal subunit"/>
    <property type="evidence" value="ECO:0007669"/>
    <property type="project" value="TreeGrafter"/>
</dbReference>
<evidence type="ECO:0000313" key="8">
    <source>
        <dbReference type="EMBL" id="OKY78886.1"/>
    </source>
</evidence>
<evidence type="ECO:0000256" key="3">
    <source>
        <dbReference type="ARBA" id="ARBA00022884"/>
    </source>
</evidence>
<comment type="caution">
    <text evidence="8">The sequence shown here is derived from an EMBL/GenBank/DDBJ whole genome shotgun (WGS) entry which is preliminary data.</text>
</comment>